<reference evidence="2 3" key="1">
    <citation type="submission" date="2019-03" db="EMBL/GenBank/DDBJ databases">
        <title>Single cell metagenomics reveals metabolic interactions within the superorganism composed of flagellate Streblomastix strix and complex community of Bacteroidetes bacteria on its surface.</title>
        <authorList>
            <person name="Treitli S.C."/>
            <person name="Kolisko M."/>
            <person name="Husnik F."/>
            <person name="Keeling P."/>
            <person name="Hampl V."/>
        </authorList>
    </citation>
    <scope>NUCLEOTIDE SEQUENCE [LARGE SCALE GENOMIC DNA]</scope>
    <source>
        <strain evidence="2">ST1C</strain>
    </source>
</reference>
<name>A0A5J4T3R9_9EUKA</name>
<proteinExistence type="predicted"/>
<feature type="compositionally biased region" description="Basic and acidic residues" evidence="1">
    <location>
        <begin position="13"/>
        <end position="22"/>
    </location>
</feature>
<organism evidence="2 3">
    <name type="scientific">Streblomastix strix</name>
    <dbReference type="NCBI Taxonomy" id="222440"/>
    <lineage>
        <taxon>Eukaryota</taxon>
        <taxon>Metamonada</taxon>
        <taxon>Preaxostyla</taxon>
        <taxon>Oxymonadida</taxon>
        <taxon>Streblomastigidae</taxon>
        <taxon>Streblomastix</taxon>
    </lineage>
</organism>
<sequence length="248" mass="28467">MRRRDSRLRKKNKIGEKRRQDPPSRTYVANGHDYSLEMGEPFNQLYVGDGIIPDRYYTEDVIRSDLQSIIDSADDLYPPQLYITVFGKVKPYVITSFNKPLIQLDIRGEDHIEQLERVGKDSDAHPYEERTNTNNILQKTWFVNKNKKLQLTALNITYAGSPNEFVFELNRSSAIVLRDLVLSVLQPPVLETVSKNDDNDYITYRKLQHSTIATVSNVVFGPMKLKDPLGDWETCGATIIGNKISLFI</sequence>
<comment type="caution">
    <text evidence="2">The sequence shown here is derived from an EMBL/GenBank/DDBJ whole genome shotgun (WGS) entry which is preliminary data.</text>
</comment>
<evidence type="ECO:0000313" key="2">
    <source>
        <dbReference type="EMBL" id="KAA6353096.1"/>
    </source>
</evidence>
<feature type="compositionally biased region" description="Basic residues" evidence="1">
    <location>
        <begin position="1"/>
        <end position="12"/>
    </location>
</feature>
<accession>A0A5J4T3R9</accession>
<dbReference type="EMBL" id="SNRW01038774">
    <property type="protein sequence ID" value="KAA6353096.1"/>
    <property type="molecule type" value="Genomic_DNA"/>
</dbReference>
<evidence type="ECO:0000313" key="3">
    <source>
        <dbReference type="Proteomes" id="UP000324800"/>
    </source>
</evidence>
<protein>
    <submittedName>
        <fullName evidence="2">Uncharacterized protein</fullName>
    </submittedName>
</protein>
<dbReference type="AlphaFoldDB" id="A0A5J4T3R9"/>
<gene>
    <name evidence="2" type="ORF">EZS28_051377</name>
</gene>
<feature type="region of interest" description="Disordered" evidence="1">
    <location>
        <begin position="1"/>
        <end position="27"/>
    </location>
</feature>
<evidence type="ECO:0000256" key="1">
    <source>
        <dbReference type="SAM" id="MobiDB-lite"/>
    </source>
</evidence>
<dbReference type="Proteomes" id="UP000324800">
    <property type="component" value="Unassembled WGS sequence"/>
</dbReference>